<keyword evidence="1" id="KW-1133">Transmembrane helix</keyword>
<reference evidence="2" key="1">
    <citation type="submission" date="2014-09" db="EMBL/GenBank/DDBJ databases">
        <authorList>
            <person name="Magalhaes I.L.F."/>
            <person name="Oliveira U."/>
            <person name="Santos F.R."/>
            <person name="Vidigal T.H.D.A."/>
            <person name="Brescovit A.D."/>
            <person name="Santos A.J."/>
        </authorList>
    </citation>
    <scope>NUCLEOTIDE SEQUENCE</scope>
    <source>
        <tissue evidence="2">Shoot tissue taken approximately 20 cm above the soil surface</tissue>
    </source>
</reference>
<protein>
    <submittedName>
        <fullName evidence="2">Uncharacterized protein</fullName>
    </submittedName>
</protein>
<keyword evidence="1" id="KW-0812">Transmembrane</keyword>
<reference evidence="2" key="2">
    <citation type="journal article" date="2015" name="Data Brief">
        <title>Shoot transcriptome of the giant reed, Arundo donax.</title>
        <authorList>
            <person name="Barrero R.A."/>
            <person name="Guerrero F.D."/>
            <person name="Moolhuijzen P."/>
            <person name="Goolsby J.A."/>
            <person name="Tidwell J."/>
            <person name="Bellgard S.E."/>
            <person name="Bellgard M.I."/>
        </authorList>
    </citation>
    <scope>NUCLEOTIDE SEQUENCE</scope>
    <source>
        <tissue evidence="2">Shoot tissue taken approximately 20 cm above the soil surface</tissue>
    </source>
</reference>
<name>A0A0A9GXV5_ARUDO</name>
<evidence type="ECO:0000313" key="2">
    <source>
        <dbReference type="EMBL" id="JAE28374.1"/>
    </source>
</evidence>
<sequence length="47" mass="5696">MELPCHHRIFYLQMSVENSADHFVWRIDIVLIVPLFSCVLEFWMICI</sequence>
<dbReference type="EMBL" id="GBRH01169522">
    <property type="protein sequence ID" value="JAE28374.1"/>
    <property type="molecule type" value="Transcribed_RNA"/>
</dbReference>
<accession>A0A0A9GXV5</accession>
<proteinExistence type="predicted"/>
<evidence type="ECO:0000256" key="1">
    <source>
        <dbReference type="SAM" id="Phobius"/>
    </source>
</evidence>
<feature type="transmembrane region" description="Helical" evidence="1">
    <location>
        <begin position="23"/>
        <end position="46"/>
    </location>
</feature>
<keyword evidence="1" id="KW-0472">Membrane</keyword>
<organism evidence="2">
    <name type="scientific">Arundo donax</name>
    <name type="common">Giant reed</name>
    <name type="synonym">Donax arundinaceus</name>
    <dbReference type="NCBI Taxonomy" id="35708"/>
    <lineage>
        <taxon>Eukaryota</taxon>
        <taxon>Viridiplantae</taxon>
        <taxon>Streptophyta</taxon>
        <taxon>Embryophyta</taxon>
        <taxon>Tracheophyta</taxon>
        <taxon>Spermatophyta</taxon>
        <taxon>Magnoliopsida</taxon>
        <taxon>Liliopsida</taxon>
        <taxon>Poales</taxon>
        <taxon>Poaceae</taxon>
        <taxon>PACMAD clade</taxon>
        <taxon>Arundinoideae</taxon>
        <taxon>Arundineae</taxon>
        <taxon>Arundo</taxon>
    </lineage>
</organism>
<dbReference type="AlphaFoldDB" id="A0A0A9GXV5"/>